<evidence type="ECO:0000313" key="1">
    <source>
        <dbReference type="EMBL" id="WAL69777.1"/>
    </source>
</evidence>
<dbReference type="InterPro" id="IPR036844">
    <property type="entry name" value="Hint_dom_sf"/>
</dbReference>
<dbReference type="SUPFAM" id="SSF51294">
    <property type="entry name" value="Hedgehog/intein (Hint) domain"/>
    <property type="match status" value="1"/>
</dbReference>
<protein>
    <submittedName>
        <fullName evidence="1">Polymorphic toxin-type HINT domain-containing protein</fullName>
    </submittedName>
</protein>
<dbReference type="NCBIfam" id="TIGR01443">
    <property type="entry name" value="intein_Cterm"/>
    <property type="match status" value="1"/>
</dbReference>
<proteinExistence type="predicted"/>
<name>A0ABY7BCS5_9PSEU</name>
<reference evidence="1" key="1">
    <citation type="submission" date="2022-11" db="EMBL/GenBank/DDBJ databases">
        <authorList>
            <person name="Mo P."/>
        </authorList>
    </citation>
    <scope>NUCLEOTIDE SEQUENCE</scope>
    <source>
        <strain evidence="1">HUAS 11-8</strain>
    </source>
</reference>
<sequence>MTSTAHHLFWDATTHAWAAAADLAPGQLLDTLGNGHVTVRALHRYATTIRTYNLTIETVHTYYVIAGNTPVLVHNAGGPGCDITAMASSVDPENIKMTQTVANHLGDYLKDGRMARPYMNSPLTIQEVMDGSTPVLDPGGVPGALRWDTPGTFRGSTGTWELVVNTETNTMLHFNFVSGG</sequence>
<dbReference type="EMBL" id="CP113836">
    <property type="protein sequence ID" value="WAL69777.1"/>
    <property type="molecule type" value="Genomic_DNA"/>
</dbReference>
<dbReference type="InterPro" id="IPR030934">
    <property type="entry name" value="Intein_C"/>
</dbReference>
<keyword evidence="2" id="KW-1185">Reference proteome</keyword>
<dbReference type="Proteomes" id="UP001163203">
    <property type="component" value="Chromosome"/>
</dbReference>
<dbReference type="Pfam" id="PF07591">
    <property type="entry name" value="PT-HINT"/>
    <property type="match status" value="1"/>
</dbReference>
<evidence type="ECO:0000313" key="2">
    <source>
        <dbReference type="Proteomes" id="UP001163203"/>
    </source>
</evidence>
<dbReference type="RefSeq" id="WP_268759862.1">
    <property type="nucleotide sequence ID" value="NZ_CP113836.1"/>
</dbReference>
<gene>
    <name evidence="1" type="ORF">ORV05_22565</name>
</gene>
<dbReference type="Gene3D" id="2.170.16.10">
    <property type="entry name" value="Hedgehog/Intein (Hint) domain"/>
    <property type="match status" value="1"/>
</dbReference>
<organism evidence="1 2">
    <name type="scientific">Amycolatopsis cynarae</name>
    <dbReference type="NCBI Taxonomy" id="2995223"/>
    <lineage>
        <taxon>Bacteria</taxon>
        <taxon>Bacillati</taxon>
        <taxon>Actinomycetota</taxon>
        <taxon>Actinomycetes</taxon>
        <taxon>Pseudonocardiales</taxon>
        <taxon>Pseudonocardiaceae</taxon>
        <taxon>Amycolatopsis</taxon>
    </lineage>
</organism>
<accession>A0ABY7BCS5</accession>